<dbReference type="PANTHER" id="PTHR42852">
    <property type="entry name" value="THIOL:DISULFIDE INTERCHANGE PROTEIN DSBE"/>
    <property type="match status" value="1"/>
</dbReference>
<name>A0ABU4VMT2_9ACTN</name>
<dbReference type="Gene3D" id="3.40.30.10">
    <property type="entry name" value="Glutaredoxin"/>
    <property type="match status" value="1"/>
</dbReference>
<sequence length="194" mass="20829">MRRSAVPVLLGLLGLALVALLIYAMARPGTGEDERDTLDAQVLAGKVVPAPDADRALPRLGASGELRLADLRGKVVVLNVWGSWCVPCRREAPLLERTHRALAKAGVGTVLGVTNRDTPEDSLAFARDQGMTFPSVRDPGSRLANAYGAIQVPETFVIDAEGRIRAFDRGETSIDFLRRALKLARVPDAALPAR</sequence>
<dbReference type="InterPro" id="IPR050553">
    <property type="entry name" value="Thioredoxin_ResA/DsbE_sf"/>
</dbReference>
<evidence type="ECO:0000313" key="8">
    <source>
        <dbReference type="Proteomes" id="UP001277761"/>
    </source>
</evidence>
<dbReference type="PROSITE" id="PS00194">
    <property type="entry name" value="THIOREDOXIN_1"/>
    <property type="match status" value="1"/>
</dbReference>
<keyword evidence="8" id="KW-1185">Reference proteome</keyword>
<evidence type="ECO:0000256" key="2">
    <source>
        <dbReference type="ARBA" id="ARBA00022748"/>
    </source>
</evidence>
<organism evidence="7 8">
    <name type="scientific">Patulibacter brassicae</name>
    <dbReference type="NCBI Taxonomy" id="1705717"/>
    <lineage>
        <taxon>Bacteria</taxon>
        <taxon>Bacillati</taxon>
        <taxon>Actinomycetota</taxon>
        <taxon>Thermoleophilia</taxon>
        <taxon>Solirubrobacterales</taxon>
        <taxon>Patulibacteraceae</taxon>
        <taxon>Patulibacter</taxon>
    </lineage>
</organism>
<dbReference type="PROSITE" id="PS51352">
    <property type="entry name" value="THIOREDOXIN_2"/>
    <property type="match status" value="1"/>
</dbReference>
<dbReference type="CDD" id="cd02966">
    <property type="entry name" value="TlpA_like_family"/>
    <property type="match status" value="1"/>
</dbReference>
<keyword evidence="4" id="KW-1015">Disulfide bond</keyword>
<comment type="subcellular location">
    <subcellularLocation>
        <location evidence="1">Cell envelope</location>
    </subcellularLocation>
</comment>
<dbReference type="InterPro" id="IPR036249">
    <property type="entry name" value="Thioredoxin-like_sf"/>
</dbReference>
<dbReference type="Proteomes" id="UP001277761">
    <property type="component" value="Unassembled WGS sequence"/>
</dbReference>
<dbReference type="EMBL" id="JAXAVX010000011">
    <property type="protein sequence ID" value="MDX8153113.1"/>
    <property type="molecule type" value="Genomic_DNA"/>
</dbReference>
<protein>
    <submittedName>
        <fullName evidence="7">TlpA disulfide reductase family protein</fullName>
    </submittedName>
</protein>
<evidence type="ECO:0000256" key="3">
    <source>
        <dbReference type="ARBA" id="ARBA00022968"/>
    </source>
</evidence>
<keyword evidence="2" id="KW-0201">Cytochrome c-type biogenesis</keyword>
<dbReference type="PANTHER" id="PTHR42852:SF6">
    <property type="entry name" value="THIOL:DISULFIDE INTERCHANGE PROTEIN DSBE"/>
    <property type="match status" value="1"/>
</dbReference>
<dbReference type="SUPFAM" id="SSF52833">
    <property type="entry name" value="Thioredoxin-like"/>
    <property type="match status" value="1"/>
</dbReference>
<evidence type="ECO:0000256" key="1">
    <source>
        <dbReference type="ARBA" id="ARBA00004196"/>
    </source>
</evidence>
<dbReference type="Pfam" id="PF00578">
    <property type="entry name" value="AhpC-TSA"/>
    <property type="match status" value="1"/>
</dbReference>
<comment type="caution">
    <text evidence="7">The sequence shown here is derived from an EMBL/GenBank/DDBJ whole genome shotgun (WGS) entry which is preliminary data.</text>
</comment>
<proteinExistence type="predicted"/>
<accession>A0ABU4VMT2</accession>
<keyword evidence="3" id="KW-0735">Signal-anchor</keyword>
<dbReference type="RefSeq" id="WP_319955264.1">
    <property type="nucleotide sequence ID" value="NZ_JAXAVX010000011.1"/>
</dbReference>
<reference evidence="7 8" key="1">
    <citation type="submission" date="2023-11" db="EMBL/GenBank/DDBJ databases">
        <authorList>
            <person name="Xu M."/>
            <person name="Jiang T."/>
        </authorList>
    </citation>
    <scope>NUCLEOTIDE SEQUENCE [LARGE SCALE GENOMIC DNA]</scope>
    <source>
        <strain evidence="7 8">SD</strain>
    </source>
</reference>
<evidence type="ECO:0000313" key="7">
    <source>
        <dbReference type="EMBL" id="MDX8153113.1"/>
    </source>
</evidence>
<dbReference type="InterPro" id="IPR017937">
    <property type="entry name" value="Thioredoxin_CS"/>
</dbReference>
<keyword evidence="5" id="KW-0676">Redox-active center</keyword>
<evidence type="ECO:0000256" key="4">
    <source>
        <dbReference type="ARBA" id="ARBA00023157"/>
    </source>
</evidence>
<dbReference type="InterPro" id="IPR013766">
    <property type="entry name" value="Thioredoxin_domain"/>
</dbReference>
<gene>
    <name evidence="7" type="ORF">SK069_16050</name>
</gene>
<evidence type="ECO:0000256" key="5">
    <source>
        <dbReference type="ARBA" id="ARBA00023284"/>
    </source>
</evidence>
<evidence type="ECO:0000259" key="6">
    <source>
        <dbReference type="PROSITE" id="PS51352"/>
    </source>
</evidence>
<dbReference type="InterPro" id="IPR000866">
    <property type="entry name" value="AhpC/TSA"/>
</dbReference>
<keyword evidence="3" id="KW-0812">Transmembrane</keyword>
<feature type="domain" description="Thioredoxin" evidence="6">
    <location>
        <begin position="42"/>
        <end position="186"/>
    </location>
</feature>